<dbReference type="Pfam" id="PF14018">
    <property type="entry name" value="DUF4234"/>
    <property type="match status" value="1"/>
</dbReference>
<evidence type="ECO:0000313" key="4">
    <source>
        <dbReference type="Proteomes" id="UP000013085"/>
    </source>
</evidence>
<dbReference type="Proteomes" id="UP000013085">
    <property type="component" value="Unassembled WGS sequence"/>
</dbReference>
<dbReference type="HOGENOM" id="CLU_094908_2_1_9"/>
<comment type="caution">
    <text evidence="3">The sequence shown here is derived from an EMBL/GenBank/DDBJ whole genome shotgun (WGS) entry which is preliminary data.</text>
</comment>
<accession>A0A0E2H7E0</accession>
<organism evidence="3 4">
    <name type="scientific">[Clostridium] clostridioforme 90A8</name>
    <dbReference type="NCBI Taxonomy" id="999408"/>
    <lineage>
        <taxon>Bacteria</taxon>
        <taxon>Bacillati</taxon>
        <taxon>Bacillota</taxon>
        <taxon>Clostridia</taxon>
        <taxon>Lachnospirales</taxon>
        <taxon>Lachnospiraceae</taxon>
        <taxon>Enterocloster</taxon>
    </lineage>
</organism>
<dbReference type="InterPro" id="IPR025328">
    <property type="entry name" value="DUF4234"/>
</dbReference>
<proteinExistence type="predicted"/>
<feature type="transmembrane region" description="Helical" evidence="1">
    <location>
        <begin position="84"/>
        <end position="103"/>
    </location>
</feature>
<feature type="transmembrane region" description="Helical" evidence="1">
    <location>
        <begin position="7"/>
        <end position="26"/>
    </location>
</feature>
<protein>
    <recommendedName>
        <fullName evidence="2">DUF4234 domain-containing protein</fullName>
    </recommendedName>
</protein>
<evidence type="ECO:0000259" key="2">
    <source>
        <dbReference type="Pfam" id="PF14018"/>
    </source>
</evidence>
<sequence length="114" mass="12606">MKQRNIVVCILLSLVTCGIYGIYWMIVLNDETNALSGRQGTSGGLVFLFSLITCGIYSLFWMYQMGNAVETLHDQHGEPRGSAPVVYLLLSLFGLGIVAYALLQNELNKYLPNA</sequence>
<feature type="transmembrane region" description="Helical" evidence="1">
    <location>
        <begin position="46"/>
        <end position="63"/>
    </location>
</feature>
<keyword evidence="1" id="KW-0472">Membrane</keyword>
<reference evidence="3 4" key="1">
    <citation type="submission" date="2013-01" db="EMBL/GenBank/DDBJ databases">
        <title>The Genome Sequence of Clostridium clostridioforme 90A8.</title>
        <authorList>
            <consortium name="The Broad Institute Genome Sequencing Platform"/>
            <person name="Earl A."/>
            <person name="Ward D."/>
            <person name="Feldgarden M."/>
            <person name="Gevers D."/>
            <person name="Courvalin P."/>
            <person name="Lambert T."/>
            <person name="Walker B."/>
            <person name="Young S.K."/>
            <person name="Zeng Q."/>
            <person name="Gargeya S."/>
            <person name="Fitzgerald M."/>
            <person name="Haas B."/>
            <person name="Abouelleil A."/>
            <person name="Alvarado L."/>
            <person name="Arachchi H.M."/>
            <person name="Berlin A.M."/>
            <person name="Chapman S.B."/>
            <person name="Dewar J."/>
            <person name="Goldberg J."/>
            <person name="Griggs A."/>
            <person name="Gujja S."/>
            <person name="Hansen M."/>
            <person name="Howarth C."/>
            <person name="Imamovic A."/>
            <person name="Larimer J."/>
            <person name="McCowan C."/>
            <person name="Murphy C."/>
            <person name="Neiman D."/>
            <person name="Pearson M."/>
            <person name="Priest M."/>
            <person name="Roberts A."/>
            <person name="Saif S."/>
            <person name="Shea T."/>
            <person name="Sisk P."/>
            <person name="Sykes S."/>
            <person name="Wortman J."/>
            <person name="Nusbaum C."/>
            <person name="Birren B."/>
        </authorList>
    </citation>
    <scope>NUCLEOTIDE SEQUENCE [LARGE SCALE GENOMIC DNA]</scope>
    <source>
        <strain evidence="3 4">90A8</strain>
    </source>
</reference>
<name>A0A0E2H7E0_9FIRM</name>
<dbReference type="GeneID" id="57963015"/>
<feature type="domain" description="DUF4234" evidence="2">
    <location>
        <begin position="4"/>
        <end position="51"/>
    </location>
</feature>
<keyword evidence="1" id="KW-0812">Transmembrane</keyword>
<keyword evidence="1" id="KW-1133">Transmembrane helix</keyword>
<dbReference type="PATRIC" id="fig|999408.3.peg.4057"/>
<gene>
    <name evidence="3" type="ORF">HMPREF1090_03789</name>
</gene>
<evidence type="ECO:0000256" key="1">
    <source>
        <dbReference type="SAM" id="Phobius"/>
    </source>
</evidence>
<evidence type="ECO:0000313" key="3">
    <source>
        <dbReference type="EMBL" id="ENZ12160.1"/>
    </source>
</evidence>
<dbReference type="RefSeq" id="WP_002585428.1">
    <property type="nucleotide sequence ID" value="NZ_KB850980.1"/>
</dbReference>
<dbReference type="AlphaFoldDB" id="A0A0E2H7E0"/>
<dbReference type="EMBL" id="AGYR01000040">
    <property type="protein sequence ID" value="ENZ12160.1"/>
    <property type="molecule type" value="Genomic_DNA"/>
</dbReference>